<dbReference type="InterPro" id="IPR025695">
    <property type="entry name" value="DoxX-like"/>
</dbReference>
<accession>A0A1H3UCZ7</accession>
<sequence length="134" mass="14401">MDERRSRTVPAPLRTMHLSLIAVWLGTALVSAIEHRGLSVQVLADAGIHDAGWQTFLIWSGLLADLAVGLALWLLPGRKSYLAALLLMAAMTVLATALQPTLWLHPLGPLLKNLPIAAMLLHLMSAPVTSKESA</sequence>
<feature type="transmembrane region" description="Helical" evidence="1">
    <location>
        <begin position="82"/>
        <end position="104"/>
    </location>
</feature>
<dbReference type="KEGG" id="dla:I6G47_01275"/>
<dbReference type="Proteomes" id="UP000183417">
    <property type="component" value="Unassembled WGS sequence"/>
</dbReference>
<evidence type="ECO:0000313" key="3">
    <source>
        <dbReference type="EMBL" id="SDZ60304.1"/>
    </source>
</evidence>
<keyword evidence="1" id="KW-0472">Membrane</keyword>
<dbReference type="AlphaFoldDB" id="A0A1H3UCZ7"/>
<feature type="transmembrane region" description="Helical" evidence="1">
    <location>
        <begin position="56"/>
        <end position="75"/>
    </location>
</feature>
<reference evidence="3 4" key="1">
    <citation type="submission" date="2016-10" db="EMBL/GenBank/DDBJ databases">
        <authorList>
            <person name="de Groot N.N."/>
        </authorList>
    </citation>
    <scope>NUCLEOTIDE SEQUENCE [LARGE SCALE GENOMIC DNA]</scope>
    <source>
        <strain evidence="3 4">LMG 24775</strain>
    </source>
</reference>
<evidence type="ECO:0000313" key="4">
    <source>
        <dbReference type="Proteomes" id="UP000183417"/>
    </source>
</evidence>
<dbReference type="Pfam" id="PF13781">
    <property type="entry name" value="DoxX_3"/>
    <property type="match status" value="1"/>
</dbReference>
<keyword evidence="1" id="KW-1133">Transmembrane helix</keyword>
<organism evidence="3 4">
    <name type="scientific">Delftia lacustris</name>
    <dbReference type="NCBI Taxonomy" id="558537"/>
    <lineage>
        <taxon>Bacteria</taxon>
        <taxon>Pseudomonadati</taxon>
        <taxon>Pseudomonadota</taxon>
        <taxon>Betaproteobacteria</taxon>
        <taxon>Burkholderiales</taxon>
        <taxon>Comamonadaceae</taxon>
        <taxon>Delftia</taxon>
    </lineage>
</organism>
<proteinExistence type="predicted"/>
<dbReference type="GeneID" id="94691460"/>
<reference evidence="2 5" key="2">
    <citation type="submission" date="2020-12" db="EMBL/GenBank/DDBJ databases">
        <title>FDA dAtabase for Regulatory Grade micrObial Sequences (FDA-ARGOS): Supporting development and validation of Infectious Disease Dx tests.</title>
        <authorList>
            <person name="Sproer C."/>
            <person name="Gronow S."/>
            <person name="Severitt S."/>
            <person name="Schroder I."/>
            <person name="Tallon L."/>
            <person name="Sadzewicz L."/>
            <person name="Zhao X."/>
            <person name="Boylan J."/>
            <person name="Ott S."/>
            <person name="Bowen H."/>
            <person name="Vavikolanu K."/>
            <person name="Mehta A."/>
            <person name="Aluvathingal J."/>
            <person name="Nadendla S."/>
            <person name="Lowell S."/>
            <person name="Myers T."/>
            <person name="Yan Y."/>
            <person name="Sichtig H."/>
        </authorList>
    </citation>
    <scope>NUCLEOTIDE SEQUENCE [LARGE SCALE GENOMIC DNA]</scope>
    <source>
        <strain evidence="2 5">FDAARGOS_890</strain>
    </source>
</reference>
<dbReference type="Proteomes" id="UP000595064">
    <property type="component" value="Chromosome"/>
</dbReference>
<dbReference type="EMBL" id="CP065748">
    <property type="protein sequence ID" value="QPS81744.1"/>
    <property type="molecule type" value="Genomic_DNA"/>
</dbReference>
<gene>
    <name evidence="2" type="ORF">I6G47_01275</name>
    <name evidence="3" type="ORF">SAMN05421547_14218</name>
</gene>
<evidence type="ECO:0000256" key="1">
    <source>
        <dbReference type="SAM" id="Phobius"/>
    </source>
</evidence>
<name>A0A1H3UCZ7_9BURK</name>
<evidence type="ECO:0000313" key="2">
    <source>
        <dbReference type="EMBL" id="QPS81744.1"/>
    </source>
</evidence>
<evidence type="ECO:0000313" key="5">
    <source>
        <dbReference type="Proteomes" id="UP000595064"/>
    </source>
</evidence>
<keyword evidence="5" id="KW-1185">Reference proteome</keyword>
<protein>
    <submittedName>
        <fullName evidence="3">DoxX-like family protein</fullName>
    </submittedName>
</protein>
<dbReference type="RefSeq" id="WP_016453303.1">
    <property type="nucleotide sequence ID" value="NZ_CP065748.1"/>
</dbReference>
<dbReference type="EMBL" id="FNPE01000042">
    <property type="protein sequence ID" value="SDZ60304.1"/>
    <property type="molecule type" value="Genomic_DNA"/>
</dbReference>
<keyword evidence="1" id="KW-0812">Transmembrane</keyword>